<evidence type="ECO:0000256" key="3">
    <source>
        <dbReference type="PROSITE-ProRule" id="PRU00339"/>
    </source>
</evidence>
<dbReference type="InterPro" id="IPR019734">
    <property type="entry name" value="TPR_rpt"/>
</dbReference>
<sequence length="187" mass="20640">MSELVNQEEGSAVLDAEGSLSPEEVNENDNEQLQISEEEARSLASELKAQGNAAFSAQDYEEAIRLYTEAIKVLKKVGAADHIILGNRSASFLALKRYVPALRDAYLASEEAPEWWKAHWRAGLALMGMVPKKFRTEQAIKAFETCEGLPDFPADKRGELAGKLAQAQARLEQQESEVSMPENCLLS</sequence>
<reference evidence="5" key="1">
    <citation type="submission" date="2021-01" db="EMBL/GenBank/DDBJ databases">
        <authorList>
            <person name="Corre E."/>
            <person name="Pelletier E."/>
            <person name="Niang G."/>
            <person name="Scheremetjew M."/>
            <person name="Finn R."/>
            <person name="Kale V."/>
            <person name="Holt S."/>
            <person name="Cochrane G."/>
            <person name="Meng A."/>
            <person name="Brown T."/>
            <person name="Cohen L."/>
        </authorList>
    </citation>
    <scope>NUCLEOTIDE SEQUENCE</scope>
    <source>
        <strain evidence="5">CCMP3107</strain>
    </source>
</reference>
<dbReference type="GO" id="GO:0051879">
    <property type="term" value="F:Hsp90 protein binding"/>
    <property type="evidence" value="ECO:0007669"/>
    <property type="project" value="TreeGrafter"/>
</dbReference>
<feature type="repeat" description="TPR" evidence="3">
    <location>
        <begin position="44"/>
        <end position="77"/>
    </location>
</feature>
<dbReference type="PANTHER" id="PTHR22904">
    <property type="entry name" value="TPR REPEAT CONTAINING PROTEIN"/>
    <property type="match status" value="1"/>
</dbReference>
<name>A0A6S9JV55_HETAK</name>
<evidence type="ECO:0000256" key="2">
    <source>
        <dbReference type="ARBA" id="ARBA00022803"/>
    </source>
</evidence>
<proteinExistence type="predicted"/>
<dbReference type="EMBL" id="HBIU01021201">
    <property type="protein sequence ID" value="CAE0631235.1"/>
    <property type="molecule type" value="Transcribed_RNA"/>
</dbReference>
<accession>A0A6S9JV55</accession>
<dbReference type="Gene3D" id="1.25.40.10">
    <property type="entry name" value="Tetratricopeptide repeat domain"/>
    <property type="match status" value="1"/>
</dbReference>
<protein>
    <submittedName>
        <fullName evidence="5">Uncharacterized protein</fullName>
    </submittedName>
</protein>
<evidence type="ECO:0000313" key="5">
    <source>
        <dbReference type="EMBL" id="CAE0631235.1"/>
    </source>
</evidence>
<keyword evidence="1" id="KW-0677">Repeat</keyword>
<dbReference type="AlphaFoldDB" id="A0A6S9JV55"/>
<dbReference type="PROSITE" id="PS50005">
    <property type="entry name" value="TPR"/>
    <property type="match status" value="1"/>
</dbReference>
<dbReference type="PANTHER" id="PTHR22904:SF523">
    <property type="entry name" value="STRESS-INDUCED-PHOSPHOPROTEIN 1"/>
    <property type="match status" value="1"/>
</dbReference>
<dbReference type="SUPFAM" id="SSF48452">
    <property type="entry name" value="TPR-like"/>
    <property type="match status" value="1"/>
</dbReference>
<evidence type="ECO:0000256" key="1">
    <source>
        <dbReference type="ARBA" id="ARBA00022737"/>
    </source>
</evidence>
<evidence type="ECO:0000256" key="4">
    <source>
        <dbReference type="SAM" id="MobiDB-lite"/>
    </source>
</evidence>
<dbReference type="InterPro" id="IPR011990">
    <property type="entry name" value="TPR-like_helical_dom_sf"/>
</dbReference>
<gene>
    <name evidence="5" type="ORF">HAKA00212_LOCUS9937</name>
</gene>
<organism evidence="5">
    <name type="scientific">Heterosigma akashiwo</name>
    <name type="common">Chromophytic alga</name>
    <name type="synonym">Heterosigma carterae</name>
    <dbReference type="NCBI Taxonomy" id="2829"/>
    <lineage>
        <taxon>Eukaryota</taxon>
        <taxon>Sar</taxon>
        <taxon>Stramenopiles</taxon>
        <taxon>Ochrophyta</taxon>
        <taxon>Raphidophyceae</taxon>
        <taxon>Chattonellales</taxon>
        <taxon>Chattonellaceae</taxon>
        <taxon>Heterosigma</taxon>
    </lineage>
</organism>
<feature type="region of interest" description="Disordered" evidence="4">
    <location>
        <begin position="1"/>
        <end position="41"/>
    </location>
</feature>
<keyword evidence="2 3" id="KW-0802">TPR repeat</keyword>